<dbReference type="KEGG" id="bba:Bd2882"/>
<evidence type="ECO:0000313" key="2">
    <source>
        <dbReference type="EMBL" id="CAE80662.1"/>
    </source>
</evidence>
<dbReference type="EMBL" id="BX842654">
    <property type="protein sequence ID" value="CAE80662.1"/>
    <property type="molecule type" value="Genomic_DNA"/>
</dbReference>
<accession>Q6MJ99</accession>
<dbReference type="Proteomes" id="UP000008080">
    <property type="component" value="Chromosome"/>
</dbReference>
<dbReference type="HOGENOM" id="CLU_3077184_0_0_7"/>
<keyword evidence="1" id="KW-0812">Transmembrane</keyword>
<evidence type="ECO:0000313" key="3">
    <source>
        <dbReference type="Proteomes" id="UP000008080"/>
    </source>
</evidence>
<organism evidence="2 3">
    <name type="scientific">Bdellovibrio bacteriovorus (strain ATCC 15356 / DSM 50701 / NCIMB 9529 / HD100)</name>
    <dbReference type="NCBI Taxonomy" id="264462"/>
    <lineage>
        <taxon>Bacteria</taxon>
        <taxon>Pseudomonadati</taxon>
        <taxon>Bdellovibrionota</taxon>
        <taxon>Bdellovibrionia</taxon>
        <taxon>Bdellovibrionales</taxon>
        <taxon>Pseudobdellovibrionaceae</taxon>
        <taxon>Bdellovibrio</taxon>
    </lineage>
</organism>
<dbReference type="AlphaFoldDB" id="Q6MJ99"/>
<dbReference type="STRING" id="264462.Bd2882"/>
<gene>
    <name evidence="2" type="ordered locus">Bd2882</name>
</gene>
<evidence type="ECO:0000256" key="1">
    <source>
        <dbReference type="SAM" id="Phobius"/>
    </source>
</evidence>
<keyword evidence="1" id="KW-0472">Membrane</keyword>
<feature type="transmembrane region" description="Helical" evidence="1">
    <location>
        <begin position="32"/>
        <end position="50"/>
    </location>
</feature>
<sequence>MSPYDISFAEKAAVYFVISRGKKKLTDTERMLLNLSSCQTIILLILKFVVVL</sequence>
<keyword evidence="3" id="KW-1185">Reference proteome</keyword>
<protein>
    <submittedName>
        <fullName evidence="2">Uncharacterized protein</fullName>
    </submittedName>
</protein>
<proteinExistence type="predicted"/>
<name>Q6MJ99_BDEBA</name>
<keyword evidence="1" id="KW-1133">Transmembrane helix</keyword>
<reference evidence="2 3" key="1">
    <citation type="journal article" date="2004" name="Science">
        <title>A predator unmasked: life cycle of Bdellovibrio bacteriovorus from a genomic perspective.</title>
        <authorList>
            <person name="Rendulic S."/>
            <person name="Jagtap P."/>
            <person name="Rosinus A."/>
            <person name="Eppinger M."/>
            <person name="Baar C."/>
            <person name="Lanz C."/>
            <person name="Keller H."/>
            <person name="Lambert C."/>
            <person name="Evans K.J."/>
            <person name="Goesmann A."/>
            <person name="Meyer F."/>
            <person name="Sockett R.E."/>
            <person name="Schuster S.C."/>
        </authorList>
    </citation>
    <scope>NUCLEOTIDE SEQUENCE [LARGE SCALE GENOMIC DNA]</scope>
    <source>
        <strain evidence="3">ATCC 15356 / DSM 50701 / NCIMB 9529 / HD100</strain>
    </source>
</reference>